<comment type="caution">
    <text evidence="2">The sequence shown here is derived from an EMBL/GenBank/DDBJ whole genome shotgun (WGS) entry which is preliminary data.</text>
</comment>
<name>A0A0Q1HB99_9FLAO</name>
<gene>
    <name evidence="2" type="ORF">AAY42_13755</name>
</gene>
<protein>
    <submittedName>
        <fullName evidence="2">Uncharacterized protein</fullName>
    </submittedName>
</protein>
<keyword evidence="3" id="KW-1185">Reference proteome</keyword>
<dbReference type="EMBL" id="LCTZ01000002">
    <property type="protein sequence ID" value="KQC30832.1"/>
    <property type="molecule type" value="Genomic_DNA"/>
</dbReference>
<keyword evidence="1" id="KW-0812">Transmembrane</keyword>
<dbReference type="OrthoDB" id="1441272at2"/>
<evidence type="ECO:0000313" key="2">
    <source>
        <dbReference type="EMBL" id="KQC30832.1"/>
    </source>
</evidence>
<feature type="transmembrane region" description="Helical" evidence="1">
    <location>
        <begin position="49"/>
        <end position="69"/>
    </location>
</feature>
<keyword evidence="1" id="KW-1133">Transmembrane helix</keyword>
<accession>A0A0Q1HB99</accession>
<evidence type="ECO:0000313" key="3">
    <source>
        <dbReference type="Proteomes" id="UP000050827"/>
    </source>
</evidence>
<evidence type="ECO:0000256" key="1">
    <source>
        <dbReference type="SAM" id="Phobius"/>
    </source>
</evidence>
<feature type="transmembrane region" description="Helical" evidence="1">
    <location>
        <begin position="20"/>
        <end position="43"/>
    </location>
</feature>
<keyword evidence="1" id="KW-0472">Membrane</keyword>
<sequence>MKDKKIAPFKSDKTIKIKPLYSLLILGIAQLYGAFVIFRLGVLTIKEDWINTVCLLGSLGLVVWAGYILNAFSRYFRLKDNKIIFKKGMFLFFGIELEYSYIKDLEIKVYSSDLTLDIYLNQSEEPIPLSASYMKLKDFHEVYKTLVEIQSQNNKEEFKPSIKR</sequence>
<proteinExistence type="predicted"/>
<dbReference type="AlphaFoldDB" id="A0A0Q1HB99"/>
<dbReference type="RefSeq" id="WP_055396197.1">
    <property type="nucleotide sequence ID" value="NZ_LCTZ01000002.1"/>
</dbReference>
<reference evidence="2 3" key="1">
    <citation type="submission" date="2015-04" db="EMBL/GenBank/DDBJ databases">
        <title>Complete genome of flavobacterium.</title>
        <authorList>
            <person name="Kwon Y.M."/>
            <person name="Kim S.-J."/>
        </authorList>
    </citation>
    <scope>NUCLEOTIDE SEQUENCE [LARGE SCALE GENOMIC DNA]</scope>
    <source>
        <strain evidence="2 3">DK169</strain>
    </source>
</reference>
<dbReference type="Proteomes" id="UP000050827">
    <property type="component" value="Unassembled WGS sequence"/>
</dbReference>
<organism evidence="2 3">
    <name type="scientific">Flagellimonas eckloniae</name>
    <dbReference type="NCBI Taxonomy" id="346185"/>
    <lineage>
        <taxon>Bacteria</taxon>
        <taxon>Pseudomonadati</taxon>
        <taxon>Bacteroidota</taxon>
        <taxon>Flavobacteriia</taxon>
        <taxon>Flavobacteriales</taxon>
        <taxon>Flavobacteriaceae</taxon>
        <taxon>Flagellimonas</taxon>
    </lineage>
</organism>